<dbReference type="eggNOG" id="COG0204">
    <property type="taxonomic scope" value="Bacteria"/>
</dbReference>
<keyword evidence="2 5" id="KW-0012">Acyltransferase</keyword>
<feature type="domain" description="Phospholipid/glycerol acyltransferase" evidence="4">
    <location>
        <begin position="61"/>
        <end position="176"/>
    </location>
</feature>
<dbReference type="PANTHER" id="PTHR10434">
    <property type="entry name" value="1-ACYL-SN-GLYCEROL-3-PHOSPHATE ACYLTRANSFERASE"/>
    <property type="match status" value="1"/>
</dbReference>
<dbReference type="EMBL" id="LT629765">
    <property type="protein sequence ID" value="SDS79665.1"/>
    <property type="molecule type" value="Genomic_DNA"/>
</dbReference>
<feature type="region of interest" description="Disordered" evidence="3">
    <location>
        <begin position="235"/>
        <end position="259"/>
    </location>
</feature>
<dbReference type="Pfam" id="PF01553">
    <property type="entry name" value="Acyltransferase"/>
    <property type="match status" value="1"/>
</dbReference>
<sequence length="278" mass="30587">MPRREGIFVVDPDYAAAPDHPVESTERFYQRVVRAAKAVFRAQGTTTTLHGTDNLPLEGGALLAINHTGWFDFIFAGMGPHLRGRRLVRFMAKAEVFPMPVIGWLMRGMKHVPVDRSAGASAVDAAVECLEDGGLVGIFPEGTISRSFELSDFKTGGARIAQRAGVPLIPCVIWGSQRIWTKDLPRRLGRTHTPVIVRYGAPVSTEGTPEEVTARLKRAMSELLDASREEYAREFGPFPSGERWMPTSLGGSAPTPEEAEEIYAREKEARASKKKKKA</sequence>
<name>A0A1H1V4K8_9CORY</name>
<dbReference type="STRING" id="1203190.GCA_000312345_02038"/>
<dbReference type="RefSeq" id="WP_019194825.1">
    <property type="nucleotide sequence ID" value="NZ_LT629765.1"/>
</dbReference>
<proteinExistence type="predicted"/>
<dbReference type="SMART" id="SM00563">
    <property type="entry name" value="PlsC"/>
    <property type="match status" value="1"/>
</dbReference>
<keyword evidence="6" id="KW-1185">Reference proteome</keyword>
<dbReference type="CDD" id="cd07989">
    <property type="entry name" value="LPLAT_AGPAT-like"/>
    <property type="match status" value="1"/>
</dbReference>
<dbReference type="SUPFAM" id="SSF69593">
    <property type="entry name" value="Glycerol-3-phosphate (1)-acyltransferase"/>
    <property type="match status" value="1"/>
</dbReference>
<dbReference type="PANTHER" id="PTHR10434:SF55">
    <property type="entry name" value="POSSIBLE ACYLTRANSFERASE"/>
    <property type="match status" value="1"/>
</dbReference>
<organism evidence="5 6">
    <name type="scientific">Corynebacterium timonense</name>
    <dbReference type="NCBI Taxonomy" id="441500"/>
    <lineage>
        <taxon>Bacteria</taxon>
        <taxon>Bacillati</taxon>
        <taxon>Actinomycetota</taxon>
        <taxon>Actinomycetes</taxon>
        <taxon>Mycobacteriales</taxon>
        <taxon>Corynebacteriaceae</taxon>
        <taxon>Corynebacterium</taxon>
    </lineage>
</organism>
<evidence type="ECO:0000313" key="5">
    <source>
        <dbReference type="EMBL" id="SDS79665.1"/>
    </source>
</evidence>
<reference evidence="5 6" key="1">
    <citation type="submission" date="2016-10" db="EMBL/GenBank/DDBJ databases">
        <authorList>
            <person name="de Groot N.N."/>
        </authorList>
    </citation>
    <scope>NUCLEOTIDE SEQUENCE [LARGE SCALE GENOMIC DNA]</scope>
    <source>
        <strain evidence="5 6">DSM 45434</strain>
    </source>
</reference>
<dbReference type="GO" id="GO:0005886">
    <property type="term" value="C:plasma membrane"/>
    <property type="evidence" value="ECO:0007669"/>
    <property type="project" value="TreeGrafter"/>
</dbReference>
<dbReference type="GO" id="GO:0003841">
    <property type="term" value="F:1-acylglycerol-3-phosphate O-acyltransferase activity"/>
    <property type="evidence" value="ECO:0007669"/>
    <property type="project" value="TreeGrafter"/>
</dbReference>
<evidence type="ECO:0000313" key="6">
    <source>
        <dbReference type="Proteomes" id="UP000182237"/>
    </source>
</evidence>
<gene>
    <name evidence="5" type="ORF">SAMN04488539_2415</name>
</gene>
<protein>
    <submittedName>
        <fullName evidence="5">1-acyl-sn-glycerol-3-phosphate acyltransferases</fullName>
    </submittedName>
</protein>
<dbReference type="InterPro" id="IPR002123">
    <property type="entry name" value="Plipid/glycerol_acylTrfase"/>
</dbReference>
<dbReference type="AlphaFoldDB" id="A0A1H1V4K8"/>
<evidence type="ECO:0000256" key="2">
    <source>
        <dbReference type="ARBA" id="ARBA00023315"/>
    </source>
</evidence>
<accession>A0A1H1V4K8</accession>
<dbReference type="GO" id="GO:0006654">
    <property type="term" value="P:phosphatidic acid biosynthetic process"/>
    <property type="evidence" value="ECO:0007669"/>
    <property type="project" value="TreeGrafter"/>
</dbReference>
<keyword evidence="1 5" id="KW-0808">Transferase</keyword>
<evidence type="ECO:0000256" key="1">
    <source>
        <dbReference type="ARBA" id="ARBA00022679"/>
    </source>
</evidence>
<dbReference type="OrthoDB" id="3210041at2"/>
<dbReference type="Proteomes" id="UP000182237">
    <property type="component" value="Chromosome I"/>
</dbReference>
<evidence type="ECO:0000256" key="3">
    <source>
        <dbReference type="SAM" id="MobiDB-lite"/>
    </source>
</evidence>
<evidence type="ECO:0000259" key="4">
    <source>
        <dbReference type="SMART" id="SM00563"/>
    </source>
</evidence>